<dbReference type="Proteomes" id="UP001260188">
    <property type="component" value="Unassembled WGS sequence"/>
</dbReference>
<accession>A0ABU1HZ13</accession>
<organism evidence="2 3">
    <name type="scientific">Microbacterium paludicola</name>
    <dbReference type="NCBI Taxonomy" id="300019"/>
    <lineage>
        <taxon>Bacteria</taxon>
        <taxon>Bacillati</taxon>
        <taxon>Actinomycetota</taxon>
        <taxon>Actinomycetes</taxon>
        <taxon>Micrococcales</taxon>
        <taxon>Microbacteriaceae</taxon>
        <taxon>Microbacterium</taxon>
    </lineage>
</organism>
<feature type="region of interest" description="Disordered" evidence="1">
    <location>
        <begin position="479"/>
        <end position="519"/>
    </location>
</feature>
<feature type="compositionally biased region" description="Polar residues" evidence="1">
    <location>
        <begin position="496"/>
        <end position="510"/>
    </location>
</feature>
<feature type="region of interest" description="Disordered" evidence="1">
    <location>
        <begin position="212"/>
        <end position="240"/>
    </location>
</feature>
<protein>
    <submittedName>
        <fullName evidence="2">Uncharacterized protein</fullName>
    </submittedName>
</protein>
<name>A0ABU1HZ13_9MICO</name>
<feature type="compositionally biased region" description="Basic and acidic residues" evidence="1">
    <location>
        <begin position="213"/>
        <end position="229"/>
    </location>
</feature>
<evidence type="ECO:0000313" key="3">
    <source>
        <dbReference type="Proteomes" id="UP001260188"/>
    </source>
</evidence>
<reference evidence="2 3" key="1">
    <citation type="submission" date="2023-08" db="EMBL/GenBank/DDBJ databases">
        <title>Functional and genomic diversity of the sorghum phyllosphere microbiome.</title>
        <authorList>
            <person name="Shade A."/>
        </authorList>
    </citation>
    <scope>NUCLEOTIDE SEQUENCE [LARGE SCALE GENOMIC DNA]</scope>
    <source>
        <strain evidence="2 3">SORGH_AS_0919</strain>
    </source>
</reference>
<comment type="caution">
    <text evidence="2">The sequence shown here is derived from an EMBL/GenBank/DDBJ whole genome shotgun (WGS) entry which is preliminary data.</text>
</comment>
<proteinExistence type="predicted"/>
<gene>
    <name evidence="2" type="ORF">QE367_000292</name>
</gene>
<keyword evidence="3" id="KW-1185">Reference proteome</keyword>
<evidence type="ECO:0000313" key="2">
    <source>
        <dbReference type="EMBL" id="MDR6166088.1"/>
    </source>
</evidence>
<sequence>MHEVIAREGDGAVVEHVALARRLRDLDGVGRRVRRAAGQQARVGVVVLVRDGVVGERLVLDTGSGARVGRREGALDLDGLVGCGRVVEDVLRELLLRLRQEDAVLRTLRAGDRGDDRREVELHVLAVARLVRGVVPERLLLRVRLDERDGLLVAAGQTQVVERDVVDGEHRSGRAELRAHVADRGAVGERDGPDAGAVELDELADHAVLAQHVGDRQDDVGRGDARGDLAGELETDDARDEHRHGLTEHRGLGLDAADAPAQDAEAVDHRGVGVGADAGVGVCAEHAVDVAVVDDLREVLDVHLVDDAGARRDDLEVVECALTPTEELVTLAVALVLDLDVALEGVLAAEQVGDDRVVDDHLGGRERVDAVRVTAERGHRLAHGGEVDDAGHAREVLHHDAGGRELDLGVGLRRCVPRAQRTDLLLRHVRAVLGAQEVLEQHLEAEGKTVVTLDRGDPEDLVVGTADRQGALGSEAVNSGHVCSPSSAGRALARTVPSSPRRTGRSSEATLSRIGGNLS</sequence>
<evidence type="ECO:0000256" key="1">
    <source>
        <dbReference type="SAM" id="MobiDB-lite"/>
    </source>
</evidence>
<dbReference type="EMBL" id="JAVIZA010000001">
    <property type="protein sequence ID" value="MDR6166088.1"/>
    <property type="molecule type" value="Genomic_DNA"/>
</dbReference>